<dbReference type="OrthoDB" id="6753017at2759"/>
<dbReference type="Proteomes" id="UP000770661">
    <property type="component" value="Unassembled WGS sequence"/>
</dbReference>
<dbReference type="EMBL" id="JACEEZ010008385">
    <property type="protein sequence ID" value="KAG0723354.1"/>
    <property type="molecule type" value="Genomic_DNA"/>
</dbReference>
<protein>
    <submittedName>
        <fullName evidence="2">Uncharacterized protein</fullName>
    </submittedName>
</protein>
<keyword evidence="3" id="KW-1185">Reference proteome</keyword>
<evidence type="ECO:0000313" key="3">
    <source>
        <dbReference type="Proteomes" id="UP000770661"/>
    </source>
</evidence>
<proteinExistence type="predicted"/>
<feature type="region of interest" description="Disordered" evidence="1">
    <location>
        <begin position="302"/>
        <end position="328"/>
    </location>
</feature>
<name>A0A8J4YHZ3_CHIOP</name>
<sequence length="328" mass="37433">MTPSNPDTMMTALAQAQHLTQQTGQEFVVFTCDLQLYRVALHVMWTYPDRFPNVIMRLGGMHSLMNFVGSVGTLMAESGLAEVMSAVFGGVPKMLSGKKFPQNVRALRLVVEEVLRSIIEQTPITRKHDLMTILEELASRSKTTKLWVDILIRPVFIMMMFIRAEREGDWPLHLEAFTLMMPYFYAAGHVHYAQYDLFYLRSMEAFPTKVLDLFMKGEHVLRHIPGIWNGIWSDMYIETTFMRYGHGKGGIIGITLKPETLKTWAISLHLCSKLESNLSEMVDGDGGNVQFIHKEVAQARISSDRKDREGIRHKLEFEHQSSESSESS</sequence>
<evidence type="ECO:0000256" key="1">
    <source>
        <dbReference type="SAM" id="MobiDB-lite"/>
    </source>
</evidence>
<feature type="compositionally biased region" description="Basic and acidic residues" evidence="1">
    <location>
        <begin position="302"/>
        <end position="321"/>
    </location>
</feature>
<accession>A0A8J4YHZ3</accession>
<organism evidence="2 3">
    <name type="scientific">Chionoecetes opilio</name>
    <name type="common">Atlantic snow crab</name>
    <name type="synonym">Cancer opilio</name>
    <dbReference type="NCBI Taxonomy" id="41210"/>
    <lineage>
        <taxon>Eukaryota</taxon>
        <taxon>Metazoa</taxon>
        <taxon>Ecdysozoa</taxon>
        <taxon>Arthropoda</taxon>
        <taxon>Crustacea</taxon>
        <taxon>Multicrustacea</taxon>
        <taxon>Malacostraca</taxon>
        <taxon>Eumalacostraca</taxon>
        <taxon>Eucarida</taxon>
        <taxon>Decapoda</taxon>
        <taxon>Pleocyemata</taxon>
        <taxon>Brachyura</taxon>
        <taxon>Eubrachyura</taxon>
        <taxon>Majoidea</taxon>
        <taxon>Majidae</taxon>
        <taxon>Chionoecetes</taxon>
    </lineage>
</organism>
<evidence type="ECO:0000313" key="2">
    <source>
        <dbReference type="EMBL" id="KAG0723354.1"/>
    </source>
</evidence>
<dbReference type="PANTHER" id="PTHR47018">
    <property type="entry name" value="CXC DOMAIN-CONTAINING PROTEIN-RELATED"/>
    <property type="match status" value="1"/>
</dbReference>
<gene>
    <name evidence="2" type="ORF">GWK47_042857</name>
</gene>
<dbReference type="PANTHER" id="PTHR47018:SF1">
    <property type="entry name" value="TESMIN_TSO1-LIKE CXC DOMAIN-CONTAINING PROTEIN"/>
    <property type="match status" value="1"/>
</dbReference>
<reference evidence="2" key="1">
    <citation type="submission" date="2020-07" db="EMBL/GenBank/DDBJ databases">
        <title>The High-quality genome of the commercially important snow crab, Chionoecetes opilio.</title>
        <authorList>
            <person name="Jeong J.-H."/>
            <person name="Ryu S."/>
        </authorList>
    </citation>
    <scope>NUCLEOTIDE SEQUENCE</scope>
    <source>
        <strain evidence="2">MADBK_172401_WGS</strain>
        <tissue evidence="2">Digestive gland</tissue>
    </source>
</reference>
<comment type="caution">
    <text evidence="2">The sequence shown here is derived from an EMBL/GenBank/DDBJ whole genome shotgun (WGS) entry which is preliminary data.</text>
</comment>
<dbReference type="AlphaFoldDB" id="A0A8J4YHZ3"/>